<protein>
    <submittedName>
        <fullName evidence="3">Uncharacterized protein</fullName>
    </submittedName>
</protein>
<organism evidence="3 4">
    <name type="scientific">Leptothoe spongobia TAU-MAC 1115</name>
    <dbReference type="NCBI Taxonomy" id="1967444"/>
    <lineage>
        <taxon>Bacteria</taxon>
        <taxon>Bacillati</taxon>
        <taxon>Cyanobacteriota</taxon>
        <taxon>Cyanophyceae</taxon>
        <taxon>Nodosilineales</taxon>
        <taxon>Cymatolegaceae</taxon>
        <taxon>Leptothoe</taxon>
        <taxon>Leptothoe spongobia</taxon>
    </lineage>
</organism>
<proteinExistence type="predicted"/>
<feature type="region of interest" description="Disordered" evidence="2">
    <location>
        <begin position="250"/>
        <end position="306"/>
    </location>
</feature>
<feature type="region of interest" description="Disordered" evidence="2">
    <location>
        <begin position="1"/>
        <end position="27"/>
    </location>
</feature>
<feature type="compositionally biased region" description="Basic residues" evidence="2">
    <location>
        <begin position="368"/>
        <end position="378"/>
    </location>
</feature>
<dbReference type="AlphaFoldDB" id="A0A947DE43"/>
<dbReference type="EMBL" id="JADOES010000011">
    <property type="protein sequence ID" value="MBT9315316.1"/>
    <property type="molecule type" value="Genomic_DNA"/>
</dbReference>
<evidence type="ECO:0000313" key="4">
    <source>
        <dbReference type="Proteomes" id="UP000717364"/>
    </source>
</evidence>
<dbReference type="Proteomes" id="UP000717364">
    <property type="component" value="Unassembled WGS sequence"/>
</dbReference>
<sequence>MDSSSTYQINSTSSTQPSTSTEQPSQRETELLNLVRDLNECNDVLLAKVSQLEESLERSQAALQAEIDRAGPPVGDREIVQLVTELEQSTQALQHHQVRSETLQTELAAFRERTAQLETENAAMLQQHTEQSRELLQANTNCRDLRARLQRQQRYTLQFKAALEKCLSMSTESSKTSMAGLNAPGITMPTADEIRPWESALGNARLDPQLESMIRGGQTINPQPVPINTLETEAEDQLWHDLARVMDPSEVPAESDLQELSTVDSSITEDHSSAPQFTEPSPWSKDIGSSTISPADNTSDNTSAGISQLSPEASEILARVQSARTVASADTYLPVMSAQSSPSPLVNPLKPQKRIGSLSAIDLPNFPRLKKQPPKAKA</sequence>
<evidence type="ECO:0000313" key="3">
    <source>
        <dbReference type="EMBL" id="MBT9315316.1"/>
    </source>
</evidence>
<keyword evidence="1" id="KW-0175">Coiled coil</keyword>
<accession>A0A947DE43</accession>
<feature type="coiled-coil region" evidence="1">
    <location>
        <begin position="42"/>
        <end position="69"/>
    </location>
</feature>
<comment type="caution">
    <text evidence="3">The sequence shown here is derived from an EMBL/GenBank/DDBJ whole genome shotgun (WGS) entry which is preliminary data.</text>
</comment>
<evidence type="ECO:0000256" key="2">
    <source>
        <dbReference type="SAM" id="MobiDB-lite"/>
    </source>
</evidence>
<keyword evidence="4" id="KW-1185">Reference proteome</keyword>
<reference evidence="3" key="2">
    <citation type="journal article" date="2021" name="Mar. Drugs">
        <title>Genome Reduction and Secondary Metabolism of the Marine Sponge-Associated Cyanobacterium Leptothoe.</title>
        <authorList>
            <person name="Konstantinou D."/>
            <person name="Popin R.V."/>
            <person name="Fewer D.P."/>
            <person name="Sivonen K."/>
            <person name="Gkelis S."/>
        </authorList>
    </citation>
    <scope>NUCLEOTIDE SEQUENCE</scope>
    <source>
        <strain evidence="3">TAU-MAC 1115</strain>
    </source>
</reference>
<feature type="region of interest" description="Disordered" evidence="2">
    <location>
        <begin position="358"/>
        <end position="378"/>
    </location>
</feature>
<gene>
    <name evidence="3" type="ORF">IXB50_07750</name>
</gene>
<dbReference type="RefSeq" id="WP_215608394.1">
    <property type="nucleotide sequence ID" value="NZ_JADOES010000011.1"/>
</dbReference>
<feature type="compositionally biased region" description="Polar residues" evidence="2">
    <location>
        <begin position="273"/>
        <end position="306"/>
    </location>
</feature>
<evidence type="ECO:0000256" key="1">
    <source>
        <dbReference type="SAM" id="Coils"/>
    </source>
</evidence>
<feature type="coiled-coil region" evidence="1">
    <location>
        <begin position="100"/>
        <end position="127"/>
    </location>
</feature>
<name>A0A947DE43_9CYAN</name>
<reference evidence="3" key="1">
    <citation type="submission" date="2020-11" db="EMBL/GenBank/DDBJ databases">
        <authorList>
            <person name="Konstantinou D."/>
            <person name="Gkelis S."/>
            <person name="Popin R."/>
            <person name="Fewer D."/>
            <person name="Sivonen K."/>
        </authorList>
    </citation>
    <scope>NUCLEOTIDE SEQUENCE</scope>
    <source>
        <strain evidence="3">TAU-MAC 1115</strain>
    </source>
</reference>
<feature type="compositionally biased region" description="Low complexity" evidence="2">
    <location>
        <begin position="1"/>
        <end position="24"/>
    </location>
</feature>